<dbReference type="PATRIC" id="fig|276.5.peg.1471"/>
<keyword evidence="2" id="KW-1185">Reference proteome</keyword>
<evidence type="ECO:0008006" key="3">
    <source>
        <dbReference type="Google" id="ProtNLM"/>
    </source>
</evidence>
<dbReference type="AlphaFoldDB" id="A0A0A2WSK7"/>
<dbReference type="SUPFAM" id="SSF53850">
    <property type="entry name" value="Periplasmic binding protein-like II"/>
    <property type="match status" value="1"/>
</dbReference>
<protein>
    <recommendedName>
        <fullName evidence="3">ABC transporter substrate-binding protein</fullName>
    </recommendedName>
</protein>
<name>A0A0A2WSK7_THEFI</name>
<dbReference type="Pfam" id="PF12974">
    <property type="entry name" value="Phosphonate-bd"/>
    <property type="match status" value="1"/>
</dbReference>
<evidence type="ECO:0000313" key="1">
    <source>
        <dbReference type="EMBL" id="KGQ21722.1"/>
    </source>
</evidence>
<evidence type="ECO:0000313" key="2">
    <source>
        <dbReference type="Proteomes" id="UP000030364"/>
    </source>
</evidence>
<proteinExistence type="predicted"/>
<dbReference type="Proteomes" id="UP000030364">
    <property type="component" value="Unassembled WGS sequence"/>
</dbReference>
<gene>
    <name evidence="1" type="ORF">THFILI_11990</name>
</gene>
<reference evidence="1 2" key="1">
    <citation type="journal article" date="2015" name="Genome Announc.">
        <title>Draft Genome Sequence of the Thermophile Thermus filiformis ATCC 43280, Producer of Carotenoid-(Di)glucoside-Branched Fatty Acid (Di)esters and Source of Hyperthermostable Enzymes of Biotechnological Interest.</title>
        <authorList>
            <person name="Mandelli F."/>
            <person name="Oliveira Ramires B."/>
            <person name="Couger M.B."/>
            <person name="Paixao D.A."/>
            <person name="Camilo C.M."/>
            <person name="Polikarpov I."/>
            <person name="Prade R."/>
            <person name="Riano-Pachon D.M."/>
            <person name="Squina F.M."/>
        </authorList>
    </citation>
    <scope>NUCLEOTIDE SEQUENCE [LARGE SCALE GENOMIC DNA]</scope>
    <source>
        <strain evidence="1 2">ATCC 43280</strain>
    </source>
</reference>
<comment type="caution">
    <text evidence="1">The sequence shown here is derived from an EMBL/GenBank/DDBJ whole genome shotgun (WGS) entry which is preliminary data.</text>
</comment>
<organism evidence="1 2">
    <name type="scientific">Thermus filiformis</name>
    <dbReference type="NCBI Taxonomy" id="276"/>
    <lineage>
        <taxon>Bacteria</taxon>
        <taxon>Thermotogati</taxon>
        <taxon>Deinococcota</taxon>
        <taxon>Deinococci</taxon>
        <taxon>Thermales</taxon>
        <taxon>Thermaceae</taxon>
        <taxon>Thermus</taxon>
    </lineage>
</organism>
<dbReference type="STRING" id="276.THFILI_11990"/>
<sequence>MTSWIEFFVVLGAVSKEEIGFLPAQDFPEFYRLWPQVDLVYASPLDALRLEEEHGFLPLAGNDRYDEVVLLVREGVPPRLESFGGARVGAVPDTFAALLGQELLRKSGVRPSELVPFGSWNEVLAALRKGQITHAFLYRDYYEELSPVSLEGTTPVLVSETRRFSHVFLLSPRQAGKKEALLSALLALPEHPMGRPVLEELGIGRFYPVDSTRMIRELVTSG</sequence>
<accession>A0A0A2WSK7</accession>
<dbReference type="EMBL" id="JPSL02000040">
    <property type="protein sequence ID" value="KGQ21722.1"/>
    <property type="molecule type" value="Genomic_DNA"/>
</dbReference>